<name>A0ABQ9IDA4_9NEOP</name>
<comment type="caution">
    <text evidence="3">The sequence shown here is derived from an EMBL/GenBank/DDBJ whole genome shotgun (WGS) entry which is preliminary data.</text>
</comment>
<feature type="compositionally biased region" description="Basic and acidic residues" evidence="1">
    <location>
        <begin position="575"/>
        <end position="588"/>
    </location>
</feature>
<organism evidence="3 4">
    <name type="scientific">Dryococelus australis</name>
    <dbReference type="NCBI Taxonomy" id="614101"/>
    <lineage>
        <taxon>Eukaryota</taxon>
        <taxon>Metazoa</taxon>
        <taxon>Ecdysozoa</taxon>
        <taxon>Arthropoda</taxon>
        <taxon>Hexapoda</taxon>
        <taxon>Insecta</taxon>
        <taxon>Pterygota</taxon>
        <taxon>Neoptera</taxon>
        <taxon>Polyneoptera</taxon>
        <taxon>Phasmatodea</taxon>
        <taxon>Verophasmatodea</taxon>
        <taxon>Anareolatae</taxon>
        <taxon>Phasmatidae</taxon>
        <taxon>Eurycanthinae</taxon>
        <taxon>Dryococelus</taxon>
    </lineage>
</organism>
<evidence type="ECO:0000313" key="4">
    <source>
        <dbReference type="Proteomes" id="UP001159363"/>
    </source>
</evidence>
<keyword evidence="2" id="KW-0732">Signal</keyword>
<sequence>MTRYLLPYLVLVQASISPGVLAGIPAAMEDSYYTTSIRVLAFGTLGGFFINSFQVVATGAPYVLKLQCDWPGTRAGVEPPTKNRTCPITKPDYSPPTWANRVLFRWGRSRIFTCGDRAGLCRWSAGFLVDLPFPPPLYSGVAPYSPHFTSIGCQHIDVRRPNIFTHCIVLTDTPEYCSGKITLVFCYLFAPCFDVFLRKLTSGRYNCPRVGWKAHELTLDLGVGLEGLTSGFGGGCGIERQHSPKSQENRSKNAPSRRKRMYKMHPSGHSITPQGSMEWKGGRGDRYPKAHRRSVLAAHKKAPLKFTSTFTGNIHPSFSYRDRLQDNHIGFKKHDPTCCPEPLPTLLASPSEFIDMLARLSADRLCQNNRETIICQGIDAFTRNCSANFKHVITLLLPTPGAHHELDTKQARNMLFPTPRAQPSARLRRSNTYAAPDTLLLPLIDHPTSVVLKNPKNKHTLSPNIPCAILAPRTKRSITVHLWGKGAKVGVALRTTNSLSQNTSVGVGECLANNNTAQRYLLGIRVNEQPTAQGVVAESDATLQLTSLFDLQVFTRLRMTKSTFNQHNSEVEARIMHKEKGNNKEKPKQPRIKWKGNKGTRKTRQQQ</sequence>
<feature type="chain" id="PRO_5045278674" evidence="2">
    <location>
        <begin position="23"/>
        <end position="607"/>
    </location>
</feature>
<evidence type="ECO:0000256" key="1">
    <source>
        <dbReference type="SAM" id="MobiDB-lite"/>
    </source>
</evidence>
<dbReference type="Proteomes" id="UP001159363">
    <property type="component" value="Chromosome 2"/>
</dbReference>
<feature type="signal peptide" evidence="2">
    <location>
        <begin position="1"/>
        <end position="22"/>
    </location>
</feature>
<proteinExistence type="predicted"/>
<evidence type="ECO:0000256" key="2">
    <source>
        <dbReference type="SAM" id="SignalP"/>
    </source>
</evidence>
<accession>A0ABQ9IDA4</accession>
<dbReference type="EMBL" id="JARBHB010000002">
    <property type="protein sequence ID" value="KAJ8894643.1"/>
    <property type="molecule type" value="Genomic_DNA"/>
</dbReference>
<protein>
    <submittedName>
        <fullName evidence="3">Uncharacterized protein</fullName>
    </submittedName>
</protein>
<evidence type="ECO:0000313" key="3">
    <source>
        <dbReference type="EMBL" id="KAJ8894643.1"/>
    </source>
</evidence>
<feature type="compositionally biased region" description="Basic residues" evidence="1">
    <location>
        <begin position="589"/>
        <end position="607"/>
    </location>
</feature>
<gene>
    <name evidence="3" type="ORF">PR048_007307</name>
</gene>
<keyword evidence="4" id="KW-1185">Reference proteome</keyword>
<feature type="compositionally biased region" description="Basic and acidic residues" evidence="1">
    <location>
        <begin position="239"/>
        <end position="251"/>
    </location>
</feature>
<reference evidence="3 4" key="1">
    <citation type="submission" date="2023-02" db="EMBL/GenBank/DDBJ databases">
        <title>LHISI_Scaffold_Assembly.</title>
        <authorList>
            <person name="Stuart O.P."/>
            <person name="Cleave R."/>
            <person name="Magrath M.J.L."/>
            <person name="Mikheyev A.S."/>
        </authorList>
    </citation>
    <scope>NUCLEOTIDE SEQUENCE [LARGE SCALE GENOMIC DNA]</scope>
    <source>
        <strain evidence="3">Daus_M_001</strain>
        <tissue evidence="3">Leg muscle</tissue>
    </source>
</reference>
<feature type="region of interest" description="Disordered" evidence="1">
    <location>
        <begin position="575"/>
        <end position="607"/>
    </location>
</feature>
<feature type="region of interest" description="Disordered" evidence="1">
    <location>
        <begin position="236"/>
        <end position="285"/>
    </location>
</feature>